<dbReference type="InterPro" id="IPR042088">
    <property type="entry name" value="OligoPept_F_C"/>
</dbReference>
<comment type="cofactor">
    <cofactor evidence="6">
        <name>Zn(2+)</name>
        <dbReference type="ChEBI" id="CHEBI:29105"/>
    </cofactor>
    <text evidence="6">Binds 1 zinc ion.</text>
</comment>
<dbReference type="EMBL" id="QRPK01000039">
    <property type="protein sequence ID" value="RHM09265.1"/>
    <property type="molecule type" value="Genomic_DNA"/>
</dbReference>
<dbReference type="InterPro" id="IPR034006">
    <property type="entry name" value="M3B_PepF_2"/>
</dbReference>
<dbReference type="SUPFAM" id="SSF55486">
    <property type="entry name" value="Metalloproteases ('zincins'), catalytic domain"/>
    <property type="match status" value="1"/>
</dbReference>
<dbReference type="GO" id="GO:0004222">
    <property type="term" value="F:metalloendopeptidase activity"/>
    <property type="evidence" value="ECO:0007669"/>
    <property type="project" value="InterPro"/>
</dbReference>
<dbReference type="PANTHER" id="PTHR34217:SF1">
    <property type="entry name" value="CARBOXYPEPTIDASE 1"/>
    <property type="match status" value="1"/>
</dbReference>
<proteinExistence type="inferred from homology"/>
<dbReference type="Pfam" id="PF08439">
    <property type="entry name" value="Peptidase_M3_N"/>
    <property type="match status" value="1"/>
</dbReference>
<comment type="similarity">
    <text evidence="6">Belongs to the peptidase M3 family.</text>
</comment>
<dbReference type="GO" id="GO:0046872">
    <property type="term" value="F:metal ion binding"/>
    <property type="evidence" value="ECO:0007669"/>
    <property type="project" value="UniProtKB-UniRule"/>
</dbReference>
<evidence type="ECO:0000259" key="7">
    <source>
        <dbReference type="Pfam" id="PF01432"/>
    </source>
</evidence>
<dbReference type="GO" id="GO:0004181">
    <property type="term" value="F:metallocarboxypeptidase activity"/>
    <property type="evidence" value="ECO:0007669"/>
    <property type="project" value="InterPro"/>
</dbReference>
<dbReference type="PANTHER" id="PTHR34217">
    <property type="entry name" value="METAL-DEPENDENT CARBOXYPEPTIDASE"/>
    <property type="match status" value="1"/>
</dbReference>
<evidence type="ECO:0000256" key="4">
    <source>
        <dbReference type="ARBA" id="ARBA00022833"/>
    </source>
</evidence>
<keyword evidence="4 6" id="KW-0862">Zinc</keyword>
<dbReference type="AlphaFoldDB" id="A0A415P971"/>
<feature type="domain" description="Oligopeptidase F N-terminal" evidence="8">
    <location>
        <begin position="112"/>
        <end position="172"/>
    </location>
</feature>
<organism evidence="9 10">
    <name type="scientific">Amedibacillus dolichus</name>
    <dbReference type="NCBI Taxonomy" id="31971"/>
    <lineage>
        <taxon>Bacteria</taxon>
        <taxon>Bacillati</taxon>
        <taxon>Bacillota</taxon>
        <taxon>Erysipelotrichia</taxon>
        <taxon>Erysipelotrichales</taxon>
        <taxon>Erysipelotrichaceae</taxon>
        <taxon>Amedibacillus</taxon>
    </lineage>
</organism>
<keyword evidence="2 6" id="KW-0479">Metal-binding</keyword>
<dbReference type="InterPro" id="IPR001567">
    <property type="entry name" value="Pept_M3A_M3B_dom"/>
</dbReference>
<keyword evidence="1 6" id="KW-0645">Protease</keyword>
<evidence type="ECO:0000313" key="10">
    <source>
        <dbReference type="Proteomes" id="UP000284868"/>
    </source>
</evidence>
<feature type="domain" description="Peptidase M3A/M3B catalytic" evidence="7">
    <location>
        <begin position="189"/>
        <end position="565"/>
    </location>
</feature>
<evidence type="ECO:0000256" key="2">
    <source>
        <dbReference type="ARBA" id="ARBA00022723"/>
    </source>
</evidence>
<reference evidence="9 10" key="1">
    <citation type="submission" date="2018-08" db="EMBL/GenBank/DDBJ databases">
        <title>A genome reference for cultivated species of the human gut microbiota.</title>
        <authorList>
            <person name="Zou Y."/>
            <person name="Xue W."/>
            <person name="Luo G."/>
        </authorList>
    </citation>
    <scope>NUCLEOTIDE SEQUENCE [LARGE SCALE GENOMIC DNA]</scope>
    <source>
        <strain evidence="9 10">AF35-6BH</strain>
    </source>
</reference>
<dbReference type="CDD" id="cd09607">
    <property type="entry name" value="M3B_PepF"/>
    <property type="match status" value="1"/>
</dbReference>
<evidence type="ECO:0000256" key="3">
    <source>
        <dbReference type="ARBA" id="ARBA00022801"/>
    </source>
</evidence>
<dbReference type="Gene3D" id="1.20.140.70">
    <property type="entry name" value="Oligopeptidase f, N-terminal domain"/>
    <property type="match status" value="1"/>
</dbReference>
<keyword evidence="5 6" id="KW-0482">Metalloprotease</keyword>
<dbReference type="OrthoDB" id="9769691at2"/>
<name>A0A415P971_9FIRM</name>
<protein>
    <submittedName>
        <fullName evidence="9">Peptidase M3</fullName>
    </submittedName>
</protein>
<evidence type="ECO:0000256" key="6">
    <source>
        <dbReference type="RuleBase" id="RU003435"/>
    </source>
</evidence>
<gene>
    <name evidence="9" type="ORF">DWZ83_07400</name>
</gene>
<evidence type="ECO:0000259" key="8">
    <source>
        <dbReference type="Pfam" id="PF08439"/>
    </source>
</evidence>
<dbReference type="InterPro" id="IPR001333">
    <property type="entry name" value="Peptidase_M32_Taq"/>
</dbReference>
<evidence type="ECO:0000313" key="9">
    <source>
        <dbReference type="EMBL" id="RHM09265.1"/>
    </source>
</evidence>
<dbReference type="GO" id="GO:0006508">
    <property type="term" value="P:proteolysis"/>
    <property type="evidence" value="ECO:0007669"/>
    <property type="project" value="UniProtKB-KW"/>
</dbReference>
<comment type="caution">
    <text evidence="9">The sequence shown here is derived from an EMBL/GenBank/DDBJ whole genome shotgun (WGS) entry which is preliminary data.</text>
</comment>
<dbReference type="InterPro" id="IPR013647">
    <property type="entry name" value="OligopepF_N_dom"/>
</dbReference>
<evidence type="ECO:0000256" key="5">
    <source>
        <dbReference type="ARBA" id="ARBA00023049"/>
    </source>
</evidence>
<sequence length="590" mass="67493">MMNEWSLDVLYKGLDDLAYANDMETLQKTLTEMNDFVDSMSHENEKETLVHIIELQERLLLSAYKLSEYLSLRQSTNTKDADIASELEKVMQLQSRGSKAMAAMNRFVAETKELDACIEADDLLKEYSFYLHELKGNGAYLLSNEVEEVLTKMDISGGNAWGNLQSYLTSTLEVDYNNEKTNLSHIRNLAYDSDAQVRKSAYEAELASYQKIRDAIAFSLNNIKAQVITECDLRGYESPLNMTLKQSRMQKATLDAMLCAMKEYMPIFHKYLRRKAELLGHKNGLPWYDLFAPLPFGTSNKKFSVEDAKQYLISHFRPFAPDMADMMEKAFDEKWIDFFPRNGKVGGAFCANLQFAKQSRILTNFDGGLGDIVTLAHELGHAYHGMMSENHRPLNWDYSMPVAETASTFNENIIMNALIEESEGDEKIALMETQLQDLAQIMCDIYSRYVFESEVFNRKRNGFMFPDELEAIMLDAQKQGYGDGLDENYMHPYMWICKSHYYSSHLSFYNFPYAFGGLFARGLIVKYKELGDGFVEKYRKLLNATTVSSVEDVARIADIDLTDVSFWRSALETCKADIESFLAATESKLS</sequence>
<dbReference type="Gene3D" id="1.10.1370.20">
    <property type="entry name" value="Oligoendopeptidase f, C-terminal domain"/>
    <property type="match status" value="1"/>
</dbReference>
<keyword evidence="3 6" id="KW-0378">Hydrolase</keyword>
<dbReference type="Pfam" id="PF01432">
    <property type="entry name" value="Peptidase_M3"/>
    <property type="match status" value="1"/>
</dbReference>
<evidence type="ECO:0000256" key="1">
    <source>
        <dbReference type="ARBA" id="ARBA00022670"/>
    </source>
</evidence>
<dbReference type="Proteomes" id="UP000284868">
    <property type="component" value="Unassembled WGS sequence"/>
</dbReference>
<accession>A0A415P971</accession>
<keyword evidence="10" id="KW-1185">Reference proteome</keyword>